<dbReference type="RefSeq" id="WP_347703555.1">
    <property type="nucleotide sequence ID" value="NZ_JBDPZD010000001.1"/>
</dbReference>
<reference evidence="2 3" key="1">
    <citation type="submission" date="2024-05" db="EMBL/GenBank/DDBJ databases">
        <title>Roseateles sp. DJS-2-20 16S ribosomal RNA gene Genome sequencing and assembly.</title>
        <authorList>
            <person name="Woo H."/>
        </authorList>
    </citation>
    <scope>NUCLEOTIDE SEQUENCE [LARGE SCALE GENOMIC DNA]</scope>
    <source>
        <strain evidence="2 3">DJS-2-20</strain>
    </source>
</reference>
<dbReference type="EMBL" id="JBDPZD010000001">
    <property type="protein sequence ID" value="MEO3690732.1"/>
    <property type="molecule type" value="Genomic_DNA"/>
</dbReference>
<keyword evidence="3" id="KW-1185">Reference proteome</keyword>
<evidence type="ECO:0000313" key="2">
    <source>
        <dbReference type="EMBL" id="MEO3690732.1"/>
    </source>
</evidence>
<evidence type="ECO:0008006" key="4">
    <source>
        <dbReference type="Google" id="ProtNLM"/>
    </source>
</evidence>
<feature type="chain" id="PRO_5047457540" description="Lipoprotein" evidence="1">
    <location>
        <begin position="27"/>
        <end position="200"/>
    </location>
</feature>
<sequence length="200" mass="20819">MQKLLSRLARSAALAFAVLLTGCATPYLDGTTKEIPISEYKKPASPAPVQLLFEFQTKGVLNAPATSMLKDQVTAQVKASGLFSAVEAGPVPGGATLSLTINNVPLTDDAFSKGFVTGLTFGLAGSQVTDGYVCSATFRATPSAEPITKKVRHAIHTSLGSGAAPSNAVKMPDLKTAAMQMGKDVVSNMLNDISRDANFK</sequence>
<accession>A0ABV0FXS9</accession>
<evidence type="ECO:0000313" key="3">
    <source>
        <dbReference type="Proteomes" id="UP001495147"/>
    </source>
</evidence>
<dbReference type="PROSITE" id="PS51257">
    <property type="entry name" value="PROKAR_LIPOPROTEIN"/>
    <property type="match status" value="1"/>
</dbReference>
<feature type="signal peptide" evidence="1">
    <location>
        <begin position="1"/>
        <end position="26"/>
    </location>
</feature>
<evidence type="ECO:0000256" key="1">
    <source>
        <dbReference type="SAM" id="SignalP"/>
    </source>
</evidence>
<gene>
    <name evidence="2" type="ORF">ABDJ85_04575</name>
</gene>
<proteinExistence type="predicted"/>
<dbReference type="Proteomes" id="UP001495147">
    <property type="component" value="Unassembled WGS sequence"/>
</dbReference>
<name>A0ABV0FXS9_9BURK</name>
<keyword evidence="1" id="KW-0732">Signal</keyword>
<protein>
    <recommendedName>
        <fullName evidence="4">Lipoprotein</fullName>
    </recommendedName>
</protein>
<comment type="caution">
    <text evidence="2">The sequence shown here is derived from an EMBL/GenBank/DDBJ whole genome shotgun (WGS) entry which is preliminary data.</text>
</comment>
<organism evidence="2 3">
    <name type="scientific">Roseateles paludis</name>
    <dbReference type="NCBI Taxonomy" id="3145238"/>
    <lineage>
        <taxon>Bacteria</taxon>
        <taxon>Pseudomonadati</taxon>
        <taxon>Pseudomonadota</taxon>
        <taxon>Betaproteobacteria</taxon>
        <taxon>Burkholderiales</taxon>
        <taxon>Sphaerotilaceae</taxon>
        <taxon>Roseateles</taxon>
    </lineage>
</organism>